<evidence type="ECO:0000313" key="5">
    <source>
        <dbReference type="Proteomes" id="UP000242317"/>
    </source>
</evidence>
<keyword evidence="2" id="KW-0732">Signal</keyword>
<accession>A0A1G6JW47</accession>
<keyword evidence="5" id="KW-1185">Reference proteome</keyword>
<dbReference type="Proteomes" id="UP000242317">
    <property type="component" value="Unassembled WGS sequence"/>
</dbReference>
<dbReference type="EMBL" id="FMYK01000003">
    <property type="protein sequence ID" value="SDC22999.1"/>
    <property type="molecule type" value="Genomic_DNA"/>
</dbReference>
<dbReference type="Pfam" id="PF04972">
    <property type="entry name" value="BON"/>
    <property type="match status" value="1"/>
</dbReference>
<feature type="domain" description="BON" evidence="3">
    <location>
        <begin position="46"/>
        <end position="114"/>
    </location>
</feature>
<proteinExistence type="predicted"/>
<dbReference type="PROSITE" id="PS51257">
    <property type="entry name" value="PROKAR_LIPOPROTEIN"/>
    <property type="match status" value="1"/>
</dbReference>
<organism evidence="4 5">
    <name type="scientific">Acinetobacter marinus</name>
    <dbReference type="NCBI Taxonomy" id="281375"/>
    <lineage>
        <taxon>Bacteria</taxon>
        <taxon>Pseudomonadati</taxon>
        <taxon>Pseudomonadota</taxon>
        <taxon>Gammaproteobacteria</taxon>
        <taxon>Moraxellales</taxon>
        <taxon>Moraxellaceae</taxon>
        <taxon>Acinetobacter</taxon>
    </lineage>
</organism>
<dbReference type="PROSITE" id="PS50914">
    <property type="entry name" value="BON"/>
    <property type="match status" value="1"/>
</dbReference>
<feature type="signal peptide" evidence="2">
    <location>
        <begin position="1"/>
        <end position="24"/>
    </location>
</feature>
<name>A0A1G6JW47_9GAMM</name>
<feature type="chain" id="PRO_5017318328" evidence="2">
    <location>
        <begin position="25"/>
        <end position="259"/>
    </location>
</feature>
<evidence type="ECO:0000313" key="4">
    <source>
        <dbReference type="EMBL" id="SDC22999.1"/>
    </source>
</evidence>
<dbReference type="RefSeq" id="WP_244515998.1">
    <property type="nucleotide sequence ID" value="NZ_FMYK01000003.1"/>
</dbReference>
<sequence>MRAVHILALSAVIGLTSGCASFIASNTSDTVGTLSGERSIGQVVIDNSIERTAKINMYKLDPRFKQARVNINSFHSNVLLTGQVPDAHLKQLAEDNLKAMSDVKTIHNFLTVGNQVSYGTIMQDLAVTTNTKGLIMRAPVVSESKVLVHTEDAVLYVMGRLNQAESADLQQVLQNVGNVTKIVTLIDPLELTANQQSLMSNSSYNSSNANTSTQAVGVGLGATTMPVADETPVAIDPNQEEPTQQPATNIQSVPVSAEP</sequence>
<dbReference type="InterPro" id="IPR051686">
    <property type="entry name" value="Lipoprotein_DolP"/>
</dbReference>
<evidence type="ECO:0000259" key="3">
    <source>
        <dbReference type="PROSITE" id="PS50914"/>
    </source>
</evidence>
<evidence type="ECO:0000256" key="2">
    <source>
        <dbReference type="SAM" id="SignalP"/>
    </source>
</evidence>
<dbReference type="InterPro" id="IPR007055">
    <property type="entry name" value="BON_dom"/>
</dbReference>
<feature type="region of interest" description="Disordered" evidence="1">
    <location>
        <begin position="230"/>
        <end position="259"/>
    </location>
</feature>
<dbReference type="PANTHER" id="PTHR34606:SF15">
    <property type="entry name" value="BON DOMAIN-CONTAINING PROTEIN"/>
    <property type="match status" value="1"/>
</dbReference>
<gene>
    <name evidence="4" type="ORF">SAMN05421749_103476</name>
</gene>
<reference evidence="5" key="1">
    <citation type="submission" date="2016-09" db="EMBL/GenBank/DDBJ databases">
        <authorList>
            <person name="Varghese N."/>
            <person name="Submissions S."/>
        </authorList>
    </citation>
    <scope>NUCLEOTIDE SEQUENCE [LARGE SCALE GENOMIC DNA]</scope>
    <source>
        <strain evidence="5">ANC 3699</strain>
    </source>
</reference>
<feature type="compositionally biased region" description="Polar residues" evidence="1">
    <location>
        <begin position="240"/>
        <end position="259"/>
    </location>
</feature>
<dbReference type="PANTHER" id="PTHR34606">
    <property type="entry name" value="BON DOMAIN-CONTAINING PROTEIN"/>
    <property type="match status" value="1"/>
</dbReference>
<dbReference type="AlphaFoldDB" id="A0A1G6JW47"/>
<evidence type="ECO:0000256" key="1">
    <source>
        <dbReference type="SAM" id="MobiDB-lite"/>
    </source>
</evidence>
<protein>
    <submittedName>
        <fullName evidence="4">Osmotically-inducible protein OsmY, contains BON domain</fullName>
    </submittedName>
</protein>